<organism evidence="11 12">
    <name type="scientific">Syphacia muris</name>
    <dbReference type="NCBI Taxonomy" id="451379"/>
    <lineage>
        <taxon>Eukaryota</taxon>
        <taxon>Metazoa</taxon>
        <taxon>Ecdysozoa</taxon>
        <taxon>Nematoda</taxon>
        <taxon>Chromadorea</taxon>
        <taxon>Rhabditida</taxon>
        <taxon>Spirurina</taxon>
        <taxon>Oxyuridomorpha</taxon>
        <taxon>Oxyuroidea</taxon>
        <taxon>Oxyuridae</taxon>
        <taxon>Syphacia</taxon>
    </lineage>
</organism>
<dbReference type="InterPro" id="IPR013083">
    <property type="entry name" value="Znf_RING/FYVE/PHD"/>
</dbReference>
<dbReference type="Gene3D" id="3.30.40.10">
    <property type="entry name" value="Zinc/RING finger domain, C3HC4 (zinc finger)"/>
    <property type="match status" value="2"/>
</dbReference>
<dbReference type="STRING" id="451379.A0A158R694"/>
<dbReference type="InterPro" id="IPR038028">
    <property type="entry name" value="BPTF"/>
</dbReference>
<name>A0A158R694_9BILA</name>
<dbReference type="PANTHER" id="PTHR45975:SF2">
    <property type="entry name" value="NUCLEOSOME-REMODELING FACTOR SUBUNIT BPTF"/>
    <property type="match status" value="1"/>
</dbReference>
<dbReference type="PROSITE" id="PS50014">
    <property type="entry name" value="BROMODOMAIN_2"/>
    <property type="match status" value="1"/>
</dbReference>
<dbReference type="WBParaSite" id="SMUV_0001029701-mRNA-1">
    <property type="protein sequence ID" value="SMUV_0001029701-mRNA-1"/>
    <property type="gene ID" value="SMUV_0001029701"/>
</dbReference>
<evidence type="ECO:0000256" key="6">
    <source>
        <dbReference type="PROSITE-ProRule" id="PRU00146"/>
    </source>
</evidence>
<keyword evidence="11" id="KW-1185">Reference proteome</keyword>
<reference evidence="12" key="1">
    <citation type="submission" date="2016-04" db="UniProtKB">
        <authorList>
            <consortium name="WormBaseParasite"/>
        </authorList>
    </citation>
    <scope>IDENTIFICATION</scope>
</reference>
<evidence type="ECO:0000256" key="4">
    <source>
        <dbReference type="ARBA" id="ARBA00023117"/>
    </source>
</evidence>
<dbReference type="InterPro" id="IPR018359">
    <property type="entry name" value="Bromodomain_CS"/>
</dbReference>
<dbReference type="PANTHER" id="PTHR45975">
    <property type="entry name" value="NUCLEOSOME-REMODELING FACTOR SUBUNIT BPTF"/>
    <property type="match status" value="1"/>
</dbReference>
<dbReference type="CDD" id="cd15560">
    <property type="entry name" value="PHD2_3_BPTF"/>
    <property type="match status" value="1"/>
</dbReference>
<dbReference type="InterPro" id="IPR001487">
    <property type="entry name" value="Bromodomain"/>
</dbReference>
<protein>
    <submittedName>
        <fullName evidence="12">SMB domain-containing protein</fullName>
    </submittedName>
</protein>
<keyword evidence="2 6" id="KW-0863">Zinc-finger</keyword>
<accession>A0A158R694</accession>
<evidence type="ECO:0000256" key="3">
    <source>
        <dbReference type="ARBA" id="ARBA00022833"/>
    </source>
</evidence>
<keyword evidence="7" id="KW-0175">Coiled coil</keyword>
<dbReference type="Gene3D" id="1.20.920.10">
    <property type="entry name" value="Bromodomain-like"/>
    <property type="match status" value="1"/>
</dbReference>
<keyword evidence="1" id="KW-0479">Metal-binding</keyword>
<feature type="region of interest" description="Disordered" evidence="8">
    <location>
        <begin position="784"/>
        <end position="853"/>
    </location>
</feature>
<dbReference type="GO" id="GO:0000978">
    <property type="term" value="F:RNA polymerase II cis-regulatory region sequence-specific DNA binding"/>
    <property type="evidence" value="ECO:0007669"/>
    <property type="project" value="TreeGrafter"/>
</dbReference>
<dbReference type="GO" id="GO:0016589">
    <property type="term" value="C:NURF complex"/>
    <property type="evidence" value="ECO:0007669"/>
    <property type="project" value="InterPro"/>
</dbReference>
<evidence type="ECO:0000259" key="9">
    <source>
        <dbReference type="PROSITE" id="PS50014"/>
    </source>
</evidence>
<dbReference type="SMART" id="SM00249">
    <property type="entry name" value="PHD"/>
    <property type="match status" value="2"/>
</dbReference>
<dbReference type="SUPFAM" id="SSF47370">
    <property type="entry name" value="Bromodomain"/>
    <property type="match status" value="1"/>
</dbReference>
<feature type="compositionally biased region" description="Low complexity" evidence="8">
    <location>
        <begin position="1518"/>
        <end position="1529"/>
    </location>
</feature>
<dbReference type="FunFam" id="3.30.40.10:FF:000048">
    <property type="entry name" value="nucleosome-remodeling factor subunit BPTF isoform X1"/>
    <property type="match status" value="1"/>
</dbReference>
<evidence type="ECO:0000259" key="10">
    <source>
        <dbReference type="PROSITE" id="PS50016"/>
    </source>
</evidence>
<feature type="coiled-coil region" evidence="7">
    <location>
        <begin position="1231"/>
        <end position="1261"/>
    </location>
</feature>
<dbReference type="InterPro" id="IPR036427">
    <property type="entry name" value="Bromodomain-like_sf"/>
</dbReference>
<dbReference type="Proteomes" id="UP000046393">
    <property type="component" value="Unplaced"/>
</dbReference>
<feature type="domain" description="PHD-type" evidence="10">
    <location>
        <begin position="1572"/>
        <end position="1623"/>
    </location>
</feature>
<evidence type="ECO:0000256" key="1">
    <source>
        <dbReference type="ARBA" id="ARBA00022723"/>
    </source>
</evidence>
<evidence type="ECO:0000256" key="2">
    <source>
        <dbReference type="ARBA" id="ARBA00022771"/>
    </source>
</evidence>
<evidence type="ECO:0000256" key="7">
    <source>
        <dbReference type="SAM" id="Coils"/>
    </source>
</evidence>
<keyword evidence="3" id="KW-0862">Zinc</keyword>
<evidence type="ECO:0000313" key="11">
    <source>
        <dbReference type="Proteomes" id="UP000046393"/>
    </source>
</evidence>
<dbReference type="InterPro" id="IPR001965">
    <property type="entry name" value="Znf_PHD"/>
</dbReference>
<evidence type="ECO:0000256" key="5">
    <source>
        <dbReference type="PROSITE-ProRule" id="PRU00035"/>
    </source>
</evidence>
<keyword evidence="4 5" id="KW-0103">Bromodomain</keyword>
<proteinExistence type="predicted"/>
<evidence type="ECO:0000256" key="8">
    <source>
        <dbReference type="SAM" id="MobiDB-lite"/>
    </source>
</evidence>
<dbReference type="SMART" id="SM00297">
    <property type="entry name" value="BROMO"/>
    <property type="match status" value="1"/>
</dbReference>
<dbReference type="PROSITE" id="PS00633">
    <property type="entry name" value="BROMODOMAIN_1"/>
    <property type="match status" value="1"/>
</dbReference>
<dbReference type="PRINTS" id="PR00503">
    <property type="entry name" value="BROMODOMAIN"/>
</dbReference>
<sequence>MLLTKVEEMLGFKDGLFTDLFWTSGLSAEKVLARRNGMDLDRAVASLATENDQQPDINCSLGYRLGEDGTFRTYQNQYTVNDYAKTPLMRVKERDRKKYLCNRFSLADEGAFQWSIPKGKYLYGSESDAVNIIQYTLYNFAQRIPPVLMHRLWKRDGLDSFTKGALAPTSSVEELRDLLLRFECGVRKPVMASVFWGTLGHTRLIRLTAEDREAKQMVDAKKKKMDRELVVADADDEDSDVIWVKYTKLGGAPKHNIWRLKDEQYRVNGRGSLSGWLWTSKLLHRDIRQLPEKPPLGIDGNSSPEQLQTTSAKKAFRLARVADKLLQWRFAEHEKSVREIENSIRSKCYSSECRGIFVPSCDDGSFVEPCYSYECRQEQAECYSKLTSGCVHAQNPSLVYTREKVDDKCCQGVLGEDKPFPLPVPFNFSAKRSGEKSLLILPQKFLRRLARQGGLRPDFFPPGFHRIAKSNTHVWNYPCQRPLFDHCWRYLTLRARSYHAVALQLRILYACIRWGDMERDEDEEERVTIHHPDHDEVRVVIGHKEFPPDGLYERYKLKVQLIPLEDPNDVLDETGEDEEGYRPGRSLDVTRSARKRRVVTKVRDAGHNGIRNTSKMKVVEKWIDGVELKLWEIIAYWKNHQACCSPNQRMKGINVQTHIIGSRQLPKRRPHPRRLTDYDYDYDFDDDEVDLRKQIKHERAPAILRSREGFNRKDLGEAQQFLEHSSAQSYDKLYAAQRPHICRRLSSYGSGNPELYVSESPFNPRFRMRCRVMTAEDAETNEIAGREAGCLRGGGKGLPTSEDLEQPAASVSPPSTSEDPVQSGSRSPIDEPPLIPRYDNSSCDEAVNGTRDHSEVRTVPYQQRRIIYSSPSTSGTSLRPLASKVLMIRRADGTTQFLRPIAQSSSKDDRGQTHTVITTAQVGGSTMSEARGGMGLSSAGQRVFSGSGVFTARQFSNRSLIDHAGMVQQRRIVPTIRGQSPYGHAQTRIVRIAPTSGCQASSSPNIYSTGSQVRVQQSSLGNGMIIAEKDSFVKRIGMDKSLNNSQVIYTGSSNSNIRRRPNGRDTYAGYYGEKSNDRIDVEEYQMLAERGYRPPGRPPGRLASTFGYGPRANQRRAILLSRGGHGSNGGISTSYSTDGTIMMPSTTRYDNSSTRMVHSPNRGITTIGTFSGGQYRMRNISTYKEYCLRKGIEWSGDRFRCDFVLKMMLVELLLAFRRQLTRPVRFEFESNEEEERAIAEAIAKEEELMRLEEERKKLAIGISVDHDSARYGDDIRRKDSIEYREIDALRVSSAGNRRLEENLTIRECDSVDTVQIKQVLNELVMQVCRWDKDYNWHKTLLRKAKEQNDADRFYRSHRTLKSRQKQLEIDLNERMDRIRREINKRRMKLESKVEMEMGMAVPWRRPRGRPNKAVRQQYMAASSQNHFNANLHPEPASANPQLKKELKTEVEEIPTLLDPAAISLSDTFCVQSIGVKSENDKPEPTYSDLKDDCDLQFSVDRLKDKTKDKKKTECGKKSSSFSQNLSSFQRGRGRPRKDVDEMLLKPCSSSSNSQIVKLDGSLPALQPSDTSSAICICNKVVDPKAFCINCNTCHRYFHGKCMNISEKKWSKMKQWTCQECMQLNAKDEALYCICRTPYDDSQFYVGCDRCEGWYHLQCVGITQAEAEAMKEYICPNCKNNEQVCTDSNNTLSNVTISGPSSSSLPIVLTRKDYDLIGQLLSMLTEQQASWPFKEKTDEKVFPDYYETIKNPIDLSVIGNKIERLQYQRLDEFLADIKQMFENARLYHPKASAIFRCANTLERLFDSYFAKVKKQIELRNRERLRVSESRTADSLDISTDELFQMGSDFDASILDDII</sequence>
<dbReference type="GO" id="GO:0008270">
    <property type="term" value="F:zinc ion binding"/>
    <property type="evidence" value="ECO:0007669"/>
    <property type="project" value="UniProtKB-KW"/>
</dbReference>
<evidence type="ECO:0000313" key="12">
    <source>
        <dbReference type="WBParaSite" id="SMUV_0001029701-mRNA-1"/>
    </source>
</evidence>
<dbReference type="Pfam" id="PF00628">
    <property type="entry name" value="PHD"/>
    <property type="match status" value="2"/>
</dbReference>
<dbReference type="SUPFAM" id="SSF57903">
    <property type="entry name" value="FYVE/PHD zinc finger"/>
    <property type="match status" value="2"/>
</dbReference>
<dbReference type="GO" id="GO:0006357">
    <property type="term" value="P:regulation of transcription by RNA polymerase II"/>
    <property type="evidence" value="ECO:0007669"/>
    <property type="project" value="InterPro"/>
</dbReference>
<feature type="compositionally biased region" description="Polar residues" evidence="8">
    <location>
        <begin position="812"/>
        <end position="826"/>
    </location>
</feature>
<feature type="region of interest" description="Disordered" evidence="8">
    <location>
        <begin position="1508"/>
        <end position="1536"/>
    </location>
</feature>
<dbReference type="InterPro" id="IPR011011">
    <property type="entry name" value="Znf_FYVE_PHD"/>
</dbReference>
<dbReference type="PROSITE" id="PS50016">
    <property type="entry name" value="ZF_PHD_2"/>
    <property type="match status" value="2"/>
</dbReference>
<feature type="domain" description="Bromo" evidence="9">
    <location>
        <begin position="1724"/>
        <end position="1794"/>
    </location>
</feature>
<dbReference type="Pfam" id="PF00439">
    <property type="entry name" value="Bromodomain"/>
    <property type="match status" value="1"/>
</dbReference>
<feature type="domain" description="PHD-type" evidence="10">
    <location>
        <begin position="1629"/>
        <end position="1680"/>
    </location>
</feature>
<dbReference type="InterPro" id="IPR019787">
    <property type="entry name" value="Znf_PHD-finger"/>
</dbReference>